<dbReference type="GO" id="GO:0000272">
    <property type="term" value="P:polysaccharide catabolic process"/>
    <property type="evidence" value="ECO:0007669"/>
    <property type="project" value="InterPro"/>
</dbReference>
<dbReference type="EMBL" id="MGAV01000006">
    <property type="protein sequence ID" value="OGK55370.1"/>
    <property type="molecule type" value="Genomic_DNA"/>
</dbReference>
<keyword evidence="1" id="KW-0812">Transmembrane</keyword>
<evidence type="ECO:0000313" key="2">
    <source>
        <dbReference type="EMBL" id="OGK55370.1"/>
    </source>
</evidence>
<protein>
    <recommendedName>
        <fullName evidence="4">Dockerin domain-containing protein</fullName>
    </recommendedName>
</protein>
<organism evidence="2 3">
    <name type="scientific">Candidatus Roizmanbacteria bacterium RIFCSPLOWO2_02_FULL_36_11</name>
    <dbReference type="NCBI Taxonomy" id="1802071"/>
    <lineage>
        <taxon>Bacteria</taxon>
        <taxon>Candidatus Roizmaniibacteriota</taxon>
    </lineage>
</organism>
<gene>
    <name evidence="2" type="ORF">A3H78_03645</name>
</gene>
<keyword evidence="1" id="KW-1133">Transmembrane helix</keyword>
<proteinExistence type="predicted"/>
<accession>A0A1F7JID0</accession>
<evidence type="ECO:0000256" key="1">
    <source>
        <dbReference type="SAM" id="Phobius"/>
    </source>
</evidence>
<feature type="transmembrane region" description="Helical" evidence="1">
    <location>
        <begin position="7"/>
        <end position="27"/>
    </location>
</feature>
<evidence type="ECO:0000313" key="3">
    <source>
        <dbReference type="Proteomes" id="UP000177418"/>
    </source>
</evidence>
<reference evidence="2 3" key="1">
    <citation type="journal article" date="2016" name="Nat. Commun.">
        <title>Thousands of microbial genomes shed light on interconnected biogeochemical processes in an aquifer system.</title>
        <authorList>
            <person name="Anantharaman K."/>
            <person name="Brown C.T."/>
            <person name="Hug L.A."/>
            <person name="Sharon I."/>
            <person name="Castelle C.J."/>
            <person name="Probst A.J."/>
            <person name="Thomas B.C."/>
            <person name="Singh A."/>
            <person name="Wilkins M.J."/>
            <person name="Karaoz U."/>
            <person name="Brodie E.L."/>
            <person name="Williams K.H."/>
            <person name="Hubbard S.S."/>
            <person name="Banfield J.F."/>
        </authorList>
    </citation>
    <scope>NUCLEOTIDE SEQUENCE [LARGE SCALE GENOMIC DNA]</scope>
</reference>
<comment type="caution">
    <text evidence="2">The sequence shown here is derived from an EMBL/GenBank/DDBJ whole genome shotgun (WGS) entry which is preliminary data.</text>
</comment>
<evidence type="ECO:0008006" key="4">
    <source>
        <dbReference type="Google" id="ProtNLM"/>
    </source>
</evidence>
<dbReference type="Gene3D" id="1.10.1330.10">
    <property type="entry name" value="Dockerin domain"/>
    <property type="match status" value="1"/>
</dbReference>
<dbReference type="InterPro" id="IPR036439">
    <property type="entry name" value="Dockerin_dom_sf"/>
</dbReference>
<sequence>MKNRPQVVAMLLFIFLILAITLTIFFATKEGRDVRSRAQAVPLCTGAVTNFVPNDQCPSAATDQYFKSATITCDTGETLTIGAASNVTGCISITALKAEAQATCQKKCLMQSLPSGSPTSAISPLVVTPTPKCDFGSMQVRGLCGTPAPAIDQVKSNYGDYTCLSGVTGTVGDANTCRSFAELAVLARQACVANCTTTNVTPTQIPVPTITCREGVRESRQVLCDMPTPELVATVPPFTAAVTPGANTTIPTPIPPILIKVQGMIFTCLDGSVEKYPTDMSPSACYTPEEFAKRLDELMRGGWVPCKGKLSPACAALSGTPSPTGSLTPLPTGPTCSSKSKGDCNCDTKMDIIDFECWRKQYNGEALCQSADFNSDAKCNLNDFEILRQNLFKTSTN</sequence>
<name>A0A1F7JID0_9BACT</name>
<dbReference type="Proteomes" id="UP000177418">
    <property type="component" value="Unassembled WGS sequence"/>
</dbReference>
<keyword evidence="1" id="KW-0472">Membrane</keyword>
<dbReference type="SUPFAM" id="SSF63446">
    <property type="entry name" value="Type I dockerin domain"/>
    <property type="match status" value="1"/>
</dbReference>
<dbReference type="AlphaFoldDB" id="A0A1F7JID0"/>